<name>A0A064C4K8_STREE</name>
<dbReference type="SUPFAM" id="SSF49503">
    <property type="entry name" value="Cupredoxins"/>
    <property type="match status" value="1"/>
</dbReference>
<dbReference type="EMBL" id="VMYC01000092">
    <property type="protein sequence ID" value="TVX70154.1"/>
    <property type="molecule type" value="Genomic_DNA"/>
</dbReference>
<dbReference type="InterPro" id="IPR028096">
    <property type="entry name" value="EfeO_Cupredoxin"/>
</dbReference>
<dbReference type="Gene3D" id="2.60.40.420">
    <property type="entry name" value="Cupredoxins - blue copper proteins"/>
    <property type="match status" value="1"/>
</dbReference>
<dbReference type="EMBL" id="CMWB01000010">
    <property type="protein sequence ID" value="CKJ05180.1"/>
    <property type="molecule type" value="Genomic_DNA"/>
</dbReference>
<reference evidence="3 5" key="1">
    <citation type="submission" date="2015-03" db="EMBL/GenBank/DDBJ databases">
        <authorList>
            <consortium name="Pathogen Informatics"/>
            <person name="Murphy D."/>
        </authorList>
    </citation>
    <scope>NUCLEOTIDE SEQUENCE [LARGE SCALE GENOMIC DNA]</scope>
    <source>
        <strain evidence="3 5">0310</strain>
    </source>
</reference>
<dbReference type="RefSeq" id="WP_016398773.1">
    <property type="nucleotide sequence ID" value="NZ_FHIW02000013.1"/>
</dbReference>
<reference evidence="4 6" key="2">
    <citation type="submission" date="2019-07" db="EMBL/GenBank/DDBJ databases">
        <authorList>
            <person name="Mohale T."/>
        </authorList>
    </citation>
    <scope>NUCLEOTIDE SEQUENCE [LARGE SCALE GENOMIC DNA]</scope>
    <source>
        <strain evidence="4 6">NTPn 59</strain>
    </source>
</reference>
<evidence type="ECO:0000313" key="4">
    <source>
        <dbReference type="EMBL" id="TVX70154.1"/>
    </source>
</evidence>
<dbReference type="Proteomes" id="UP000045541">
    <property type="component" value="Unassembled WGS sequence"/>
</dbReference>
<evidence type="ECO:0000259" key="2">
    <source>
        <dbReference type="Pfam" id="PF13473"/>
    </source>
</evidence>
<evidence type="ECO:0000313" key="3">
    <source>
        <dbReference type="EMBL" id="CKJ05180.1"/>
    </source>
</evidence>
<keyword evidence="1" id="KW-0812">Transmembrane</keyword>
<feature type="transmembrane region" description="Helical" evidence="1">
    <location>
        <begin position="6"/>
        <end position="22"/>
    </location>
</feature>
<organism evidence="4 6">
    <name type="scientific">Streptococcus pneumoniae</name>
    <dbReference type="NCBI Taxonomy" id="1313"/>
    <lineage>
        <taxon>Bacteria</taxon>
        <taxon>Bacillati</taxon>
        <taxon>Bacillota</taxon>
        <taxon>Bacilli</taxon>
        <taxon>Lactobacillales</taxon>
        <taxon>Streptococcaceae</taxon>
        <taxon>Streptococcus</taxon>
    </lineage>
</organism>
<sequence length="123" mass="13826">MLNSIVTIICIALIAFILFWFFKKPEKSGQKAQQKNGYQEIRVEVMGGYAPELIVLKKSVPARIVFDRKDPSPCLDQIVFPDFGVHANLPMGEEYVVEITPEQAGEFGFACGMNMMHGKMIVE</sequence>
<evidence type="ECO:0000313" key="5">
    <source>
        <dbReference type="Proteomes" id="UP000045541"/>
    </source>
</evidence>
<evidence type="ECO:0000313" key="6">
    <source>
        <dbReference type="Proteomes" id="UP000315060"/>
    </source>
</evidence>
<dbReference type="Proteomes" id="UP000315060">
    <property type="component" value="Unassembled WGS sequence"/>
</dbReference>
<dbReference type="InterPro" id="IPR008972">
    <property type="entry name" value="Cupredoxin"/>
</dbReference>
<proteinExistence type="predicted"/>
<dbReference type="AlphaFoldDB" id="A0A064C4K8"/>
<accession>A0A064C4K8</accession>
<feature type="domain" description="EfeO-type cupredoxin-like" evidence="2">
    <location>
        <begin position="14"/>
        <end position="122"/>
    </location>
</feature>
<gene>
    <name evidence="4" type="ORF">AZJ28_05760</name>
    <name evidence="3" type="ORF">ERS096071_00780</name>
</gene>
<protein>
    <submittedName>
        <fullName evidence="3 4">ATPase</fullName>
    </submittedName>
</protein>
<dbReference type="Pfam" id="PF13473">
    <property type="entry name" value="Cupredoxin_1"/>
    <property type="match status" value="1"/>
</dbReference>
<keyword evidence="1" id="KW-1133">Transmembrane helix</keyword>
<evidence type="ECO:0000256" key="1">
    <source>
        <dbReference type="SAM" id="Phobius"/>
    </source>
</evidence>
<keyword evidence="1" id="KW-0472">Membrane</keyword>
<comment type="caution">
    <text evidence="4">The sequence shown here is derived from an EMBL/GenBank/DDBJ whole genome shotgun (WGS) entry which is preliminary data.</text>
</comment>